<dbReference type="SFLD" id="SFLDG01082">
    <property type="entry name" value="B12-binding_domain_containing"/>
    <property type="match status" value="1"/>
</dbReference>
<evidence type="ECO:0000256" key="7">
    <source>
        <dbReference type="ARBA" id="ARBA00023014"/>
    </source>
</evidence>
<feature type="domain" description="Radical SAM core" evidence="9">
    <location>
        <begin position="167"/>
        <end position="384"/>
    </location>
</feature>
<evidence type="ECO:0000256" key="1">
    <source>
        <dbReference type="ARBA" id="ARBA00001966"/>
    </source>
</evidence>
<evidence type="ECO:0000256" key="4">
    <source>
        <dbReference type="ARBA" id="ARBA00022691"/>
    </source>
</evidence>
<evidence type="ECO:0000256" key="2">
    <source>
        <dbReference type="ARBA" id="ARBA00022603"/>
    </source>
</evidence>
<dbReference type="Pfam" id="PF04055">
    <property type="entry name" value="Radical_SAM"/>
    <property type="match status" value="1"/>
</dbReference>
<keyword evidence="5" id="KW-0479">Metal-binding</keyword>
<proteinExistence type="predicted"/>
<comment type="cofactor">
    <cofactor evidence="1">
        <name>[4Fe-4S] cluster</name>
        <dbReference type="ChEBI" id="CHEBI:49883"/>
    </cofactor>
</comment>
<keyword evidence="6" id="KW-0408">Iron</keyword>
<dbReference type="Proteomes" id="UP001306950">
    <property type="component" value="Unassembled WGS sequence"/>
</dbReference>
<evidence type="ECO:0000256" key="6">
    <source>
        <dbReference type="ARBA" id="ARBA00023004"/>
    </source>
</evidence>
<evidence type="ECO:0000259" key="8">
    <source>
        <dbReference type="PROSITE" id="PS51332"/>
    </source>
</evidence>
<dbReference type="Gene3D" id="3.80.30.20">
    <property type="entry name" value="tm_1862 like domain"/>
    <property type="match status" value="1"/>
</dbReference>
<dbReference type="InterPro" id="IPR023404">
    <property type="entry name" value="rSAM_horseshoe"/>
</dbReference>
<evidence type="ECO:0000256" key="3">
    <source>
        <dbReference type="ARBA" id="ARBA00022679"/>
    </source>
</evidence>
<evidence type="ECO:0000256" key="5">
    <source>
        <dbReference type="ARBA" id="ARBA00022723"/>
    </source>
</evidence>
<comment type="caution">
    <text evidence="10">The sequence shown here is derived from an EMBL/GenBank/DDBJ whole genome shotgun (WGS) entry which is preliminary data.</text>
</comment>
<keyword evidence="7" id="KW-0411">Iron-sulfur</keyword>
<keyword evidence="3" id="KW-0808">Transferase</keyword>
<dbReference type="SFLD" id="SFLDS00029">
    <property type="entry name" value="Radical_SAM"/>
    <property type="match status" value="1"/>
</dbReference>
<dbReference type="PANTHER" id="PTHR43409:SF7">
    <property type="entry name" value="BLL1977 PROTEIN"/>
    <property type="match status" value="1"/>
</dbReference>
<dbReference type="EMBL" id="JAZHPZ010000003">
    <property type="protein sequence ID" value="MEF2965929.1"/>
    <property type="molecule type" value="Genomic_DNA"/>
</dbReference>
<gene>
    <name evidence="10" type="ORF">V3851_08815</name>
</gene>
<dbReference type="RefSeq" id="WP_331846152.1">
    <property type="nucleotide sequence ID" value="NZ_JAZHPZ010000003.1"/>
</dbReference>
<keyword evidence="4" id="KW-0949">S-adenosyl-L-methionine</keyword>
<dbReference type="PANTHER" id="PTHR43409">
    <property type="entry name" value="ANAEROBIC MAGNESIUM-PROTOPORPHYRIN IX MONOMETHYL ESTER CYCLASE-RELATED"/>
    <property type="match status" value="1"/>
</dbReference>
<dbReference type="InterPro" id="IPR034466">
    <property type="entry name" value="Methyltransferase_Class_B"/>
</dbReference>
<dbReference type="InterPro" id="IPR058240">
    <property type="entry name" value="rSAM_sf"/>
</dbReference>
<reference evidence="10 11" key="1">
    <citation type="submission" date="2024-02" db="EMBL/GenBank/DDBJ databases">
        <title>A nitrogen-fixing paenibacillus bacterium.</title>
        <authorList>
            <person name="Zhang W.L."/>
            <person name="Chen S.F."/>
        </authorList>
    </citation>
    <scope>NUCLEOTIDE SEQUENCE [LARGE SCALE GENOMIC DNA]</scope>
    <source>
        <strain evidence="10 11">M1</strain>
    </source>
</reference>
<dbReference type="CDD" id="cd01335">
    <property type="entry name" value="Radical_SAM"/>
    <property type="match status" value="1"/>
</dbReference>
<feature type="domain" description="B12-binding" evidence="8">
    <location>
        <begin position="1"/>
        <end position="144"/>
    </location>
</feature>
<dbReference type="PROSITE" id="PS51332">
    <property type="entry name" value="B12_BINDING"/>
    <property type="match status" value="1"/>
</dbReference>
<dbReference type="InterPro" id="IPR007197">
    <property type="entry name" value="rSAM"/>
</dbReference>
<dbReference type="InterPro" id="IPR051198">
    <property type="entry name" value="BchE-like"/>
</dbReference>
<evidence type="ECO:0000313" key="10">
    <source>
        <dbReference type="EMBL" id="MEF2965929.1"/>
    </source>
</evidence>
<accession>A0ABU7VQ92</accession>
<name>A0ABU7VQ92_9BACL</name>
<dbReference type="SUPFAM" id="SSF102114">
    <property type="entry name" value="Radical SAM enzymes"/>
    <property type="match status" value="1"/>
</dbReference>
<dbReference type="SFLD" id="SFLDG01123">
    <property type="entry name" value="methyltransferase_(Class_B)"/>
    <property type="match status" value="1"/>
</dbReference>
<keyword evidence="11" id="KW-1185">Reference proteome</keyword>
<dbReference type="InterPro" id="IPR006638">
    <property type="entry name" value="Elp3/MiaA/NifB-like_rSAM"/>
</dbReference>
<dbReference type="SMART" id="SM00729">
    <property type="entry name" value="Elp3"/>
    <property type="match status" value="1"/>
</dbReference>
<evidence type="ECO:0000259" key="9">
    <source>
        <dbReference type="PROSITE" id="PS51918"/>
    </source>
</evidence>
<keyword evidence="2" id="KW-0489">Methyltransferase</keyword>
<sequence length="432" mass="49949">MKVAMIIPNDGSVSADILKNEKWEHLWEFQARKRLWSSPSLSLLTIAGMLPKDFDVDYIDLNYNRRITEQYELVFMSPSTPQTEAAYCLADELRANGTKVVMGGIHATVLPDEVLKHADTVFIGESEDTFSLFLSDLSERSTSRIYRSVQLPDLTVSPVPRYDLIRDYSYKSIPIQTSRGCPHQCDFCASSAIYGKKYRRKSIEQVKRELDAIVGIWPKPFIFFTDDNMFIDPRYSMELLKLLKQYGVRWYAFTDASVANKPELLKEMRLSGCSQLLIGFESLSNENLAQVDSAMWKRRKREDYARIIEIIQSHGIGVVGSFVLGFDADNVQTFEELYDFILETRLYATNITILTPFPGTSIHDKFVKDDRLVTKSWSSYNGFELTFKLRQLTHDEFIEAYDKLNERLNSRERIHQVINGFKKIYGKKEQMI</sequence>
<organism evidence="10 11">
    <name type="scientific">Paenibacillus haidiansis</name>
    <dbReference type="NCBI Taxonomy" id="1574488"/>
    <lineage>
        <taxon>Bacteria</taxon>
        <taxon>Bacillati</taxon>
        <taxon>Bacillota</taxon>
        <taxon>Bacilli</taxon>
        <taxon>Bacillales</taxon>
        <taxon>Paenibacillaceae</taxon>
        <taxon>Paenibacillus</taxon>
    </lineage>
</organism>
<dbReference type="Gene3D" id="3.40.50.280">
    <property type="entry name" value="Cobalamin-binding domain"/>
    <property type="match status" value="1"/>
</dbReference>
<dbReference type="InterPro" id="IPR006158">
    <property type="entry name" value="Cobalamin-bd"/>
</dbReference>
<evidence type="ECO:0000313" key="11">
    <source>
        <dbReference type="Proteomes" id="UP001306950"/>
    </source>
</evidence>
<protein>
    <submittedName>
        <fullName evidence="10">Radical SAM protein</fullName>
    </submittedName>
</protein>
<dbReference type="Pfam" id="PF02310">
    <property type="entry name" value="B12-binding"/>
    <property type="match status" value="1"/>
</dbReference>
<dbReference type="PROSITE" id="PS51918">
    <property type="entry name" value="RADICAL_SAM"/>
    <property type="match status" value="1"/>
</dbReference>